<dbReference type="PANTHER" id="PTHR43884:SF22">
    <property type="entry name" value="BLR3437 PROTEIN"/>
    <property type="match status" value="1"/>
</dbReference>
<dbReference type="PANTHER" id="PTHR43884">
    <property type="entry name" value="ACYL-COA DEHYDROGENASE"/>
    <property type="match status" value="1"/>
</dbReference>
<evidence type="ECO:0000256" key="2">
    <source>
        <dbReference type="ARBA" id="ARBA00009347"/>
    </source>
</evidence>
<dbReference type="InterPro" id="IPR037069">
    <property type="entry name" value="AcylCoA_DH/ox_N_sf"/>
</dbReference>
<dbReference type="Gene3D" id="1.10.540.10">
    <property type="entry name" value="Acyl-CoA dehydrogenase/oxidase, N-terminal domain"/>
    <property type="match status" value="1"/>
</dbReference>
<dbReference type="InterPro" id="IPR006089">
    <property type="entry name" value="Acyl-CoA_DH_CS"/>
</dbReference>
<dbReference type="CDD" id="cd00567">
    <property type="entry name" value="ACAD"/>
    <property type="match status" value="1"/>
</dbReference>
<gene>
    <name evidence="9" type="ORF">MGWOODY_XGa1998</name>
</gene>
<dbReference type="Pfam" id="PF02771">
    <property type="entry name" value="Acyl-CoA_dh_N"/>
    <property type="match status" value="1"/>
</dbReference>
<evidence type="ECO:0000256" key="3">
    <source>
        <dbReference type="ARBA" id="ARBA00022630"/>
    </source>
</evidence>
<evidence type="ECO:0000259" key="6">
    <source>
        <dbReference type="Pfam" id="PF00441"/>
    </source>
</evidence>
<evidence type="ECO:0000256" key="4">
    <source>
        <dbReference type="ARBA" id="ARBA00022827"/>
    </source>
</evidence>
<dbReference type="FunFam" id="2.40.110.10:FF:000002">
    <property type="entry name" value="Acyl-CoA dehydrogenase fadE12"/>
    <property type="match status" value="1"/>
</dbReference>
<accession>A0A160TQY6</accession>
<dbReference type="GO" id="GO:0050660">
    <property type="term" value="F:flavin adenine dinucleotide binding"/>
    <property type="evidence" value="ECO:0007669"/>
    <property type="project" value="InterPro"/>
</dbReference>
<evidence type="ECO:0000256" key="1">
    <source>
        <dbReference type="ARBA" id="ARBA00001974"/>
    </source>
</evidence>
<name>A0A160TQY6_9ZZZZ</name>
<reference evidence="9" key="1">
    <citation type="submission" date="2015-10" db="EMBL/GenBank/DDBJ databases">
        <authorList>
            <person name="Gilbert D.G."/>
        </authorList>
    </citation>
    <scope>NUCLEOTIDE SEQUENCE</scope>
</reference>
<dbReference type="Gene3D" id="1.20.140.10">
    <property type="entry name" value="Butyryl-CoA Dehydrogenase, subunit A, domain 3"/>
    <property type="match status" value="1"/>
</dbReference>
<dbReference type="EC" id="1.3.8.1" evidence="9"/>
<comment type="similarity">
    <text evidence="2">Belongs to the acyl-CoA dehydrogenase family.</text>
</comment>
<dbReference type="InterPro" id="IPR046373">
    <property type="entry name" value="Acyl-CoA_Oxase/DH_mid-dom_sf"/>
</dbReference>
<dbReference type="InterPro" id="IPR009100">
    <property type="entry name" value="AcylCoA_DH/oxidase_NM_dom_sf"/>
</dbReference>
<proteinExistence type="inferred from homology"/>
<dbReference type="SUPFAM" id="SSF47203">
    <property type="entry name" value="Acyl-CoA dehydrogenase C-terminal domain-like"/>
    <property type="match status" value="1"/>
</dbReference>
<feature type="domain" description="Acyl-CoA dehydrogenase/oxidase N-terminal" evidence="8">
    <location>
        <begin position="15"/>
        <end position="122"/>
    </location>
</feature>
<sequence>MPDKSYLDWPFFDNQHRVLAESVELWATAHVDRIIEAGDGLDDTCIKLVRALGDAGICRHAVAEDDAPFDVRALCVIRETLARFSGLADFAFAMQGLGSGPISLFGTEMQKKQFLPGAASGQTLPAFALSEPEAGSDVASITTTAQTDGTDYLIDGCKTWISNGGIADHYVVFARTGEESGTRGLSAFIVPSDSPGLSITERIETIAPHPLATLEFDSVRVPAELRVGAPGEGFKVAMATLDIFRSTVGAAALGLARRALSETVRFVGERKIGETVLASYQMTQARIADMATGVDAAALLVYRAAWTKDSGAPRISREASMAKLFATEEAQRVIDSAVQLHGGQGVRTGRKVEELYRDIRAMRVYEGASEIQKLIIARQTLGAP</sequence>
<evidence type="ECO:0000313" key="9">
    <source>
        <dbReference type="EMBL" id="CUS50964.1"/>
    </source>
</evidence>
<organism evidence="9">
    <name type="scientific">hydrothermal vent metagenome</name>
    <dbReference type="NCBI Taxonomy" id="652676"/>
    <lineage>
        <taxon>unclassified sequences</taxon>
        <taxon>metagenomes</taxon>
        <taxon>ecological metagenomes</taxon>
    </lineage>
</organism>
<dbReference type="EMBL" id="CZRL01000047">
    <property type="protein sequence ID" value="CUS50964.1"/>
    <property type="molecule type" value="Genomic_DNA"/>
</dbReference>
<dbReference type="Pfam" id="PF00441">
    <property type="entry name" value="Acyl-CoA_dh_1"/>
    <property type="match status" value="1"/>
</dbReference>
<protein>
    <submittedName>
        <fullName evidence="9">Butyryl-CoA dehydrogenase</fullName>
        <ecNumber evidence="9">1.3.8.1</ecNumber>
    </submittedName>
</protein>
<dbReference type="InterPro" id="IPR013786">
    <property type="entry name" value="AcylCoA_DH/ox_N"/>
</dbReference>
<dbReference type="PROSITE" id="PS00072">
    <property type="entry name" value="ACYL_COA_DH_1"/>
    <property type="match status" value="1"/>
</dbReference>
<dbReference type="GO" id="GO:0016937">
    <property type="term" value="F:short-chain fatty acyl-CoA dehydrogenase activity"/>
    <property type="evidence" value="ECO:0007669"/>
    <property type="project" value="UniProtKB-EC"/>
</dbReference>
<keyword evidence="3" id="KW-0285">Flavoprotein</keyword>
<dbReference type="SUPFAM" id="SSF56645">
    <property type="entry name" value="Acyl-CoA dehydrogenase NM domain-like"/>
    <property type="match status" value="1"/>
</dbReference>
<evidence type="ECO:0000259" key="8">
    <source>
        <dbReference type="Pfam" id="PF02771"/>
    </source>
</evidence>
<dbReference type="InterPro" id="IPR006091">
    <property type="entry name" value="Acyl-CoA_Oxase/DH_mid-dom"/>
</dbReference>
<feature type="domain" description="Acyl-CoA oxidase/dehydrogenase middle" evidence="7">
    <location>
        <begin position="126"/>
        <end position="219"/>
    </location>
</feature>
<dbReference type="Gene3D" id="2.40.110.10">
    <property type="entry name" value="Butyryl-CoA Dehydrogenase, subunit A, domain 2"/>
    <property type="match status" value="1"/>
</dbReference>
<dbReference type="AlphaFoldDB" id="A0A160TQY6"/>
<feature type="domain" description="Acyl-CoA dehydrogenase/oxidase C-terminal" evidence="6">
    <location>
        <begin position="231"/>
        <end position="380"/>
    </location>
</feature>
<comment type="cofactor">
    <cofactor evidence="1">
        <name>FAD</name>
        <dbReference type="ChEBI" id="CHEBI:57692"/>
    </cofactor>
</comment>
<dbReference type="InterPro" id="IPR036250">
    <property type="entry name" value="AcylCo_DH-like_C"/>
</dbReference>
<keyword evidence="4" id="KW-0274">FAD</keyword>
<dbReference type="Pfam" id="PF02770">
    <property type="entry name" value="Acyl-CoA_dh_M"/>
    <property type="match status" value="1"/>
</dbReference>
<dbReference type="InterPro" id="IPR009075">
    <property type="entry name" value="AcylCo_DH/oxidase_C"/>
</dbReference>
<evidence type="ECO:0000256" key="5">
    <source>
        <dbReference type="ARBA" id="ARBA00023002"/>
    </source>
</evidence>
<evidence type="ECO:0000259" key="7">
    <source>
        <dbReference type="Pfam" id="PF02770"/>
    </source>
</evidence>
<dbReference type="FunFam" id="1.20.140.10:FF:000001">
    <property type="entry name" value="Acyl-CoA dehydrogenase"/>
    <property type="match status" value="1"/>
</dbReference>
<keyword evidence="5 9" id="KW-0560">Oxidoreductase</keyword>